<dbReference type="Pfam" id="PF24032">
    <property type="entry name" value="YQBQ"/>
    <property type="match status" value="1"/>
</dbReference>
<dbReference type="EMBL" id="CP047591">
    <property type="protein sequence ID" value="QHI73779.1"/>
    <property type="molecule type" value="Genomic_DNA"/>
</dbReference>
<dbReference type="AlphaFoldDB" id="A0A6P1MGE1"/>
<proteinExistence type="predicted"/>
<accession>A0A6P1MGE1</accession>
<sequence>MAIDNYLLTLIKNTGKTFNITPIIGSLSWKDSLDTLGVELSFSKAHSDEKYLAGYDVIEVGDKTILTNNGNEVFRGIITDEDIQGRTGRSYTAYDYMFYMNKSKTDPIQVNKEAASQAITRLCQKLNIGIYSIPHISTKIDAIYKDKTFAEILLDILEQATNELGIKYKAEMKQGKLFIAKHTDLVINATYQMSYNTPAFDVGKAIGSVSKQRSIGDMRNSIIVTSSEESDLGVKALVKDSASISKYGLLQENVSVDSKDFPQAYNIAKNKLTELNKITESTSIELLGDDRVLSGRILYITEPLTKLSGAYLVKDVTHNYSNKIHKMSLTVESKVM</sequence>
<gene>
    <name evidence="2" type="ORF">Ami3637_16555</name>
</gene>
<evidence type="ECO:0000313" key="3">
    <source>
        <dbReference type="Proteomes" id="UP000463883"/>
    </source>
</evidence>
<name>A0A6P1MGE1_9FIRM</name>
<feature type="domain" description="YqbQ/XkdQ" evidence="1">
    <location>
        <begin position="28"/>
        <end position="331"/>
    </location>
</feature>
<evidence type="ECO:0000259" key="1">
    <source>
        <dbReference type="Pfam" id="PF24032"/>
    </source>
</evidence>
<dbReference type="Proteomes" id="UP000463883">
    <property type="component" value="Chromosome"/>
</dbReference>
<dbReference type="RefSeq" id="WP_162363542.1">
    <property type="nucleotide sequence ID" value="NZ_CP047591.1"/>
</dbReference>
<dbReference type="InterPro" id="IPR056937">
    <property type="entry name" value="YqbQ/XkdQ"/>
</dbReference>
<dbReference type="KEGG" id="amic:Ami3637_16555"/>
<keyword evidence="3" id="KW-1185">Reference proteome</keyword>
<protein>
    <submittedName>
        <fullName evidence="2">Terminase</fullName>
    </submittedName>
</protein>
<organism evidence="2 3">
    <name type="scientific">Aminipila terrae</name>
    <dbReference type="NCBI Taxonomy" id="2697030"/>
    <lineage>
        <taxon>Bacteria</taxon>
        <taxon>Bacillati</taxon>
        <taxon>Bacillota</taxon>
        <taxon>Clostridia</taxon>
        <taxon>Peptostreptococcales</taxon>
        <taxon>Anaerovoracaceae</taxon>
        <taxon>Aminipila</taxon>
    </lineage>
</organism>
<reference evidence="2 3" key="1">
    <citation type="submission" date="2020-01" db="EMBL/GenBank/DDBJ databases">
        <title>Genomic analysis of Aminipila sp. CBA3637.</title>
        <authorList>
            <person name="Kim Y.B."/>
            <person name="Roh S.W."/>
        </authorList>
    </citation>
    <scope>NUCLEOTIDE SEQUENCE [LARGE SCALE GENOMIC DNA]</scope>
    <source>
        <strain evidence="2 3">CBA3637</strain>
    </source>
</reference>
<evidence type="ECO:0000313" key="2">
    <source>
        <dbReference type="EMBL" id="QHI73779.1"/>
    </source>
</evidence>